<dbReference type="InterPro" id="IPR001387">
    <property type="entry name" value="Cro/C1-type_HTH"/>
</dbReference>
<proteinExistence type="predicted"/>
<dbReference type="EMBL" id="JAHDTB010000014">
    <property type="protein sequence ID" value="MBW8289035.1"/>
    <property type="molecule type" value="Genomic_DNA"/>
</dbReference>
<dbReference type="SUPFAM" id="SSF47413">
    <property type="entry name" value="lambda repressor-like DNA-binding domains"/>
    <property type="match status" value="1"/>
</dbReference>
<sequence length="97" mass="10879">MSQEVLAGRAGVSQSTISALELDPTRKPRDLLKLAKVLMVRPQWLQTGKGPREPAVEEERAYIAATSLEDLARQLVDRGNDEITQLWALILAEKDRR</sequence>
<comment type="caution">
    <text evidence="2">The sequence shown here is derived from an EMBL/GenBank/DDBJ whole genome shotgun (WGS) entry which is preliminary data.</text>
</comment>
<dbReference type="CDD" id="cd00093">
    <property type="entry name" value="HTH_XRE"/>
    <property type="match status" value="1"/>
</dbReference>
<gene>
    <name evidence="2" type="ORF">KIF53_15485</name>
</gene>
<dbReference type="Pfam" id="PF01381">
    <property type="entry name" value="HTH_3"/>
    <property type="match status" value="1"/>
</dbReference>
<keyword evidence="3" id="KW-1185">Reference proteome</keyword>
<name>A0ABS7FG36_9NEIS</name>
<organism evidence="2 3">
    <name type="scientific">Chromobacterium subtsugae</name>
    <dbReference type="NCBI Taxonomy" id="251747"/>
    <lineage>
        <taxon>Bacteria</taxon>
        <taxon>Pseudomonadati</taxon>
        <taxon>Pseudomonadota</taxon>
        <taxon>Betaproteobacteria</taxon>
        <taxon>Neisseriales</taxon>
        <taxon>Chromobacteriaceae</taxon>
        <taxon>Chromobacterium</taxon>
    </lineage>
</organism>
<accession>A0ABS7FG36</accession>
<dbReference type="Proteomes" id="UP000711178">
    <property type="component" value="Unassembled WGS sequence"/>
</dbReference>
<protein>
    <submittedName>
        <fullName evidence="2">Helix-turn-helix domain-containing protein</fullName>
    </submittedName>
</protein>
<evidence type="ECO:0000259" key="1">
    <source>
        <dbReference type="PROSITE" id="PS50943"/>
    </source>
</evidence>
<dbReference type="Gene3D" id="1.10.260.40">
    <property type="entry name" value="lambda repressor-like DNA-binding domains"/>
    <property type="match status" value="1"/>
</dbReference>
<evidence type="ECO:0000313" key="3">
    <source>
        <dbReference type="Proteomes" id="UP000711178"/>
    </source>
</evidence>
<feature type="domain" description="HTH cro/C1-type" evidence="1">
    <location>
        <begin position="1"/>
        <end position="45"/>
    </location>
</feature>
<reference evidence="2 3" key="1">
    <citation type="submission" date="2021-05" db="EMBL/GenBank/DDBJ databases">
        <title>Draft Whole Genome Sequencing Of Biosensor Chromobacterium violaceum Strain CV026 Reveals A Regulatory RNA In Chromobacterium violaceum Phenotype Regulatory Network.</title>
        <authorList>
            <person name="Hong K.W."/>
            <person name="Chan K.G."/>
            <person name="Chang C.-Y."/>
        </authorList>
    </citation>
    <scope>NUCLEOTIDE SEQUENCE [LARGE SCALE GENOMIC DNA]</scope>
    <source>
        <strain evidence="2 3">ATCC 31532</strain>
    </source>
</reference>
<dbReference type="PROSITE" id="PS50943">
    <property type="entry name" value="HTH_CROC1"/>
    <property type="match status" value="1"/>
</dbReference>
<evidence type="ECO:0000313" key="2">
    <source>
        <dbReference type="EMBL" id="MBW8289035.1"/>
    </source>
</evidence>
<dbReference type="InterPro" id="IPR010982">
    <property type="entry name" value="Lambda_DNA-bd_dom_sf"/>
</dbReference>